<keyword evidence="2" id="KW-0732">Signal</keyword>
<evidence type="ECO:0000313" key="4">
    <source>
        <dbReference type="EMBL" id="NKE18141.1"/>
    </source>
</evidence>
<proteinExistence type="predicted"/>
<keyword evidence="5" id="KW-1185">Reference proteome</keyword>
<protein>
    <recommendedName>
        <fullName evidence="7">Lipoprotein</fullName>
    </recommendedName>
</protein>
<reference evidence="3" key="1">
    <citation type="submission" date="2020-01" db="EMBL/GenBank/DDBJ databases">
        <authorList>
            <person name="Rat A."/>
        </authorList>
    </citation>
    <scope>NUCLEOTIDE SEQUENCE</scope>
    <source>
        <strain evidence="3">LMG 31161</strain>
    </source>
</reference>
<gene>
    <name evidence="4" type="ORF">GWK15_14405</name>
    <name evidence="3" type="ORF">GXW75_24650</name>
</gene>
<evidence type="ECO:0000313" key="3">
    <source>
        <dbReference type="EMBL" id="MBR0662469.1"/>
    </source>
</evidence>
<dbReference type="EMBL" id="JAAVUP010000003">
    <property type="protein sequence ID" value="NKE18141.1"/>
    <property type="molecule type" value="Genomic_DNA"/>
</dbReference>
<evidence type="ECO:0000256" key="2">
    <source>
        <dbReference type="SAM" id="SignalP"/>
    </source>
</evidence>
<evidence type="ECO:0000313" key="5">
    <source>
        <dbReference type="Proteomes" id="UP000746741"/>
    </source>
</evidence>
<reference evidence="4 5" key="2">
    <citation type="submission" date="2020-02" db="EMBL/GenBank/DDBJ databases">
        <authorList>
            <person name="Sun Q."/>
            <person name="Inoue M."/>
        </authorList>
    </citation>
    <scope>NUCLEOTIDE SEQUENCE [LARGE SCALE GENOMIC DNA]</scope>
    <source>
        <strain evidence="4 5">KCTC 22478</strain>
    </source>
</reference>
<dbReference type="Proteomes" id="UP000746741">
    <property type="component" value="Unassembled WGS sequence"/>
</dbReference>
<dbReference type="Proteomes" id="UP001138708">
    <property type="component" value="Unassembled WGS sequence"/>
</dbReference>
<name>A0A9X9WQ59_9PROT</name>
<accession>A0A9X9WQ59</accession>
<dbReference type="RefSeq" id="WP_168042018.1">
    <property type="nucleotide sequence ID" value="NZ_JAAEDK010000105.1"/>
</dbReference>
<evidence type="ECO:0000256" key="1">
    <source>
        <dbReference type="SAM" id="MobiDB-lite"/>
    </source>
</evidence>
<reference evidence="3" key="3">
    <citation type="journal article" date="2021" name="Syst. Appl. Microbiol.">
        <title>Roseomonas hellenica sp. nov., isolated from roots of wild-growing Alkanna tinctoria.</title>
        <authorList>
            <person name="Rat A."/>
            <person name="Naranjo H.D."/>
            <person name="Lebbe L."/>
            <person name="Cnockaert M."/>
            <person name="Krigas N."/>
            <person name="Grigoriadou K."/>
            <person name="Maloupa E."/>
            <person name="Willems A."/>
        </authorList>
    </citation>
    <scope>NUCLEOTIDE SEQUENCE</scope>
    <source>
        <strain evidence="3">LMG 31161</strain>
    </source>
</reference>
<dbReference type="AlphaFoldDB" id="A0A9X9WQ59"/>
<evidence type="ECO:0008006" key="7">
    <source>
        <dbReference type="Google" id="ProtNLM"/>
    </source>
</evidence>
<feature type="region of interest" description="Disordered" evidence="1">
    <location>
        <begin position="44"/>
        <end position="76"/>
    </location>
</feature>
<sequence>MAAAHAALLLPVLLLACAEGPDEEAVAAMHQAFANARASIAAAGPAAPSPATPSPPPAAASLPVAQPSAPRLRGAGAPTAAAALLGTRAEEMRRMLGEPSLRRPEGEAEIWLYEAADCRLDVVLYPERGAMVVAHAAARAQGAAAVTEAACLASIAAYLGATRRT</sequence>
<organism evidence="3 6">
    <name type="scientific">Neoroseomonas oryzicola</name>
    <dbReference type="NCBI Taxonomy" id="535904"/>
    <lineage>
        <taxon>Bacteria</taxon>
        <taxon>Pseudomonadati</taxon>
        <taxon>Pseudomonadota</taxon>
        <taxon>Alphaproteobacteria</taxon>
        <taxon>Acetobacterales</taxon>
        <taxon>Acetobacteraceae</taxon>
        <taxon>Neoroseomonas</taxon>
    </lineage>
</organism>
<feature type="chain" id="PRO_5040921648" description="Lipoprotein" evidence="2">
    <location>
        <begin position="19"/>
        <end position="165"/>
    </location>
</feature>
<dbReference type="EMBL" id="JAAEDK010000105">
    <property type="protein sequence ID" value="MBR0662469.1"/>
    <property type="molecule type" value="Genomic_DNA"/>
</dbReference>
<evidence type="ECO:0000313" key="6">
    <source>
        <dbReference type="Proteomes" id="UP001138708"/>
    </source>
</evidence>
<feature type="signal peptide" evidence="2">
    <location>
        <begin position="1"/>
        <end position="18"/>
    </location>
</feature>
<feature type="compositionally biased region" description="Pro residues" evidence="1">
    <location>
        <begin position="47"/>
        <end position="58"/>
    </location>
</feature>
<comment type="caution">
    <text evidence="3">The sequence shown here is derived from an EMBL/GenBank/DDBJ whole genome shotgun (WGS) entry which is preliminary data.</text>
</comment>
<feature type="compositionally biased region" description="Low complexity" evidence="1">
    <location>
        <begin position="59"/>
        <end position="76"/>
    </location>
</feature>